<accession>A0A239CWM8</accession>
<dbReference type="EMBL" id="FZOY01000001">
    <property type="protein sequence ID" value="SNS24656.1"/>
    <property type="molecule type" value="Genomic_DNA"/>
</dbReference>
<dbReference type="InterPro" id="IPR021139">
    <property type="entry name" value="NYN"/>
</dbReference>
<dbReference type="PANTHER" id="PTHR35811:SF1">
    <property type="entry name" value="HTH OST-TYPE DOMAIN-CONTAINING PROTEIN"/>
    <property type="match status" value="1"/>
</dbReference>
<reference evidence="2 3" key="1">
    <citation type="submission" date="2017-06" db="EMBL/GenBank/DDBJ databases">
        <authorList>
            <person name="Kim H.J."/>
            <person name="Triplett B.A."/>
        </authorList>
    </citation>
    <scope>NUCLEOTIDE SEQUENCE [LARGE SCALE GENOMIC DNA]</scope>
    <source>
        <strain evidence="2 3">DSM 29339</strain>
    </source>
</reference>
<evidence type="ECO:0000259" key="1">
    <source>
        <dbReference type="Pfam" id="PF01936"/>
    </source>
</evidence>
<name>A0A239CWM8_9RHOB</name>
<keyword evidence="3" id="KW-1185">Reference proteome</keyword>
<protein>
    <submittedName>
        <fullName evidence="2">Uncharacterized conserved protein, LabA/DUF88 family</fullName>
    </submittedName>
</protein>
<sequence>MVSVSSHSGPVALLIDGDNISADHAPEILRLARKAGELRILRVYGDACKLPKWDAVPGLRMVHSGRGKNATDMLLAIEAMEIAFAGACGTVVLVSSDGDFTHLAQHLRERGVAVLGIGEAKAPESFRRSCADFHGIPAQPAKVVEPVGASARSAERPSDLDRQLRTLIAQHSNGGAGIELKILGSLMSREGVKIGETPERTWRRYFIQRAALYALDPPGPNSKVRFLPAGFNGD</sequence>
<proteinExistence type="predicted"/>
<dbReference type="OrthoDB" id="9783963at2"/>
<evidence type="ECO:0000313" key="3">
    <source>
        <dbReference type="Proteomes" id="UP000198426"/>
    </source>
</evidence>
<dbReference type="AlphaFoldDB" id="A0A239CWM8"/>
<dbReference type="Pfam" id="PF01936">
    <property type="entry name" value="NYN"/>
    <property type="match status" value="1"/>
</dbReference>
<dbReference type="RefSeq" id="WP_089231008.1">
    <property type="nucleotide sequence ID" value="NZ_FZOY01000001.1"/>
</dbReference>
<dbReference type="CDD" id="cd11297">
    <property type="entry name" value="PIN_LabA-like_N_1"/>
    <property type="match status" value="1"/>
</dbReference>
<dbReference type="Gene3D" id="3.40.50.1010">
    <property type="entry name" value="5'-nuclease"/>
    <property type="match status" value="1"/>
</dbReference>
<gene>
    <name evidence="2" type="ORF">SAMN05421757_101527</name>
</gene>
<evidence type="ECO:0000313" key="2">
    <source>
        <dbReference type="EMBL" id="SNS24656.1"/>
    </source>
</evidence>
<feature type="domain" description="NYN" evidence="1">
    <location>
        <begin position="11"/>
        <end position="134"/>
    </location>
</feature>
<organism evidence="2 3">
    <name type="scientific">Tropicimonas sediminicola</name>
    <dbReference type="NCBI Taxonomy" id="1031541"/>
    <lineage>
        <taxon>Bacteria</taxon>
        <taxon>Pseudomonadati</taxon>
        <taxon>Pseudomonadota</taxon>
        <taxon>Alphaproteobacteria</taxon>
        <taxon>Rhodobacterales</taxon>
        <taxon>Roseobacteraceae</taxon>
        <taxon>Tropicimonas</taxon>
    </lineage>
</organism>
<dbReference type="Proteomes" id="UP000198426">
    <property type="component" value="Unassembled WGS sequence"/>
</dbReference>
<dbReference type="GO" id="GO:0004540">
    <property type="term" value="F:RNA nuclease activity"/>
    <property type="evidence" value="ECO:0007669"/>
    <property type="project" value="InterPro"/>
</dbReference>
<dbReference type="PANTHER" id="PTHR35811">
    <property type="entry name" value="SLR1870 PROTEIN"/>
    <property type="match status" value="1"/>
</dbReference>